<evidence type="ECO:0000313" key="3">
    <source>
        <dbReference type="Proteomes" id="UP000566663"/>
    </source>
</evidence>
<comment type="caution">
    <text evidence="2">The sequence shown here is derived from an EMBL/GenBank/DDBJ whole genome shotgun (WGS) entry which is preliminary data.</text>
</comment>
<reference evidence="2 3" key="1">
    <citation type="submission" date="2020-08" db="EMBL/GenBank/DDBJ databases">
        <title>Genomic Encyclopedia of Type Strains, Phase IV (KMG-IV): sequencing the most valuable type-strain genomes for metagenomic binning, comparative biology and taxonomic classification.</title>
        <authorList>
            <person name="Goeker M."/>
        </authorList>
    </citation>
    <scope>NUCLEOTIDE SEQUENCE [LARGE SCALE GENOMIC DNA]</scope>
    <source>
        <strain evidence="2 3">DSM 25335</strain>
    </source>
</reference>
<keyword evidence="3" id="KW-1185">Reference proteome</keyword>
<sequence>MNRRTRAALALATAMAAGGCSTDPEFWEAVSKGLDQAAADLEYQNAYCYWAPPPGLPYGANQRYCPGDYGYRDIYIPPDSPYWRRRGDHDHRDRHRERRRDRDHGHDSRKR</sequence>
<evidence type="ECO:0000313" key="2">
    <source>
        <dbReference type="EMBL" id="MBB5292617.1"/>
    </source>
</evidence>
<name>A0A7W8MHV2_9CAUL</name>
<dbReference type="EMBL" id="JACHFZ010000004">
    <property type="protein sequence ID" value="MBB5292617.1"/>
    <property type="molecule type" value="Genomic_DNA"/>
</dbReference>
<proteinExistence type="predicted"/>
<dbReference type="AlphaFoldDB" id="A0A7W8MHV2"/>
<feature type="compositionally biased region" description="Basic and acidic residues" evidence="1">
    <location>
        <begin position="100"/>
        <end position="111"/>
    </location>
</feature>
<evidence type="ECO:0000256" key="1">
    <source>
        <dbReference type="SAM" id="MobiDB-lite"/>
    </source>
</evidence>
<dbReference type="Proteomes" id="UP000566663">
    <property type="component" value="Unassembled WGS sequence"/>
</dbReference>
<evidence type="ECO:0008006" key="4">
    <source>
        <dbReference type="Google" id="ProtNLM"/>
    </source>
</evidence>
<gene>
    <name evidence="2" type="ORF">HNQ67_002141</name>
</gene>
<accession>A0A7W8MHV2</accession>
<dbReference type="RefSeq" id="WP_183255165.1">
    <property type="nucleotide sequence ID" value="NZ_BAAAFF010000001.1"/>
</dbReference>
<organism evidence="2 3">
    <name type="scientific">Brevundimonas basaltis</name>
    <dbReference type="NCBI Taxonomy" id="472166"/>
    <lineage>
        <taxon>Bacteria</taxon>
        <taxon>Pseudomonadati</taxon>
        <taxon>Pseudomonadota</taxon>
        <taxon>Alphaproteobacteria</taxon>
        <taxon>Caulobacterales</taxon>
        <taxon>Caulobacteraceae</taxon>
        <taxon>Brevundimonas</taxon>
    </lineage>
</organism>
<feature type="region of interest" description="Disordered" evidence="1">
    <location>
        <begin position="77"/>
        <end position="111"/>
    </location>
</feature>
<protein>
    <recommendedName>
        <fullName evidence="4">Lipoprotein</fullName>
    </recommendedName>
</protein>
<dbReference type="PROSITE" id="PS51257">
    <property type="entry name" value="PROKAR_LIPOPROTEIN"/>
    <property type="match status" value="1"/>
</dbReference>